<dbReference type="GO" id="GO:0006952">
    <property type="term" value="P:defense response"/>
    <property type="evidence" value="ECO:0007669"/>
    <property type="project" value="UniProtKB-KW"/>
</dbReference>
<dbReference type="AlphaFoldDB" id="V7ADL1"/>
<gene>
    <name evidence="6" type="ORF">PHAVU_011G030000g</name>
</gene>
<dbReference type="Gene3D" id="1.10.8.430">
    <property type="entry name" value="Helical domain of apoptotic protease-activating factors"/>
    <property type="match status" value="1"/>
</dbReference>
<dbReference type="InterPro" id="IPR058192">
    <property type="entry name" value="WHD_ROQ1-like"/>
</dbReference>
<feature type="domain" description="TIR" evidence="5">
    <location>
        <begin position="12"/>
        <end position="177"/>
    </location>
</feature>
<dbReference type="GO" id="GO:0043531">
    <property type="term" value="F:ADP binding"/>
    <property type="evidence" value="ECO:0007669"/>
    <property type="project" value="InterPro"/>
</dbReference>
<sequence>MTNDGAVCETKSRYEVFLSFRGEDTRYTFTCHLYHALCRRGIITFMDDAELKLGDQIRPVLHRAIEESNISIVVLSENYADSSWCLDELVKIIECKESKNQLVWPIFYKVDPSDVRHQNGSYGEAMIKHEKRFGKDSEKVLKWRSTLNAIADMTGEHLKSEQGRDESKFIDDLVSKIFLKVSPKELSSDENIVGREYRVEELKSLLHLKSGNVTFLGIHGTGGIGKTTLVKALYDSIYKEFEGSCFLSNVRETSNQIKGIEFLQQRLLSEILEDRKIQLGSKEEGTNTIRRSLASKRVLIVLDDVDNIEQLENLAGRRFWFGDGSRIIVTTRDQHLLEVGQINNRYEVEVLNNQESLELFCQSAFRKSCPETNYEDLSNRAISCCKGLPLALKLVGSHMIGKDLGGWKDALKRYEKSPHPDVQKILRISYDSLPFNEKNIFLDIACFFKGQRSEYVERVLDACDFNSGDGIRTLVNKSLLTVHSQNKCLEMHDLIQDMGKEIVKEEAWNEIGERSRLWFHEDVLQVLADNMGSRKIQGLMLDPPQREEINCTETVFENMKNLRILIVRNTSFSREPSCLPNNLRLLDWKDYPSQSFPSGFYPRKIGAFNLSRSPLLVLEEPFKRFQHLTYMNISYCDTVTEFPDVSGAKNLRELRLDGCKKLVTIHESVGLLTNLVFLSASECTLLRSFVPTIYLPSLKYLSLNLCTKLAFFPEISGTMNNKLQINMVDTAINMLPESIEKLTGLNFLEMTDCKELQHLPSSLFMLPNFVTLKVGGCRRLRESFIRFEGSHSVCPKLETLHFDNAYLSDKDVRMIIYHFPNLKDLNISCNPFMFLPACIKLSTKLTSLHLRYCLMLQEIPALPSSVQKVDAKYCYSLTSESSNILWSQVRREMKRLEVVMPKRVIPEWFDYVSEGGFPVFRARIKFPAVALALVFSEVDAKAKRETMPGRWKTVGMHLFIKGKRRRYHNFVASENHVLLCDLRVLFGFEEGEDAGFGVGKVWKTIQVFCETNLSLCSWGVYVYKSETNMKDIKFMSQDPSSSLVWSRHKMISDKDKILSKRTSLNLPAMHREFHMWNNFKGESSRVLEKAWRAMALTEGEGRSGMNIEDEKDEEVDSLLDTLAMEELDKHFN</sequence>
<dbReference type="Pfam" id="PF23282">
    <property type="entry name" value="WHD_ROQ1"/>
    <property type="match status" value="1"/>
</dbReference>
<dbReference type="PANTHER" id="PTHR11017:SF587">
    <property type="entry name" value="NB-ARC DOMAIN PROTEIN"/>
    <property type="match status" value="1"/>
</dbReference>
<keyword evidence="7" id="KW-1185">Reference proteome</keyword>
<dbReference type="Gene3D" id="1.10.10.10">
    <property type="entry name" value="Winged helix-like DNA-binding domain superfamily/Winged helix DNA-binding domain"/>
    <property type="match status" value="1"/>
</dbReference>
<evidence type="ECO:0000256" key="4">
    <source>
        <dbReference type="ARBA" id="ARBA00023027"/>
    </source>
</evidence>
<dbReference type="OMA" id="ECKESKN"/>
<dbReference type="InterPro" id="IPR035897">
    <property type="entry name" value="Toll_tir_struct_dom_sf"/>
</dbReference>
<protein>
    <recommendedName>
        <fullName evidence="5">TIR domain-containing protein</fullName>
    </recommendedName>
</protein>
<dbReference type="Pfam" id="PF23286">
    <property type="entry name" value="LRR_13"/>
    <property type="match status" value="1"/>
</dbReference>
<dbReference type="Gene3D" id="3.40.50.10140">
    <property type="entry name" value="Toll/interleukin-1 receptor homology (TIR) domain"/>
    <property type="match status" value="1"/>
</dbReference>
<dbReference type="FunFam" id="3.40.50.10140:FF:000007">
    <property type="entry name" value="Disease resistance protein (TIR-NBS-LRR class)"/>
    <property type="match status" value="1"/>
</dbReference>
<dbReference type="PRINTS" id="PR00364">
    <property type="entry name" value="DISEASERSIST"/>
</dbReference>
<evidence type="ECO:0000313" key="7">
    <source>
        <dbReference type="Proteomes" id="UP000000226"/>
    </source>
</evidence>
<keyword evidence="2" id="KW-0677">Repeat</keyword>
<dbReference type="Gene3D" id="3.40.50.300">
    <property type="entry name" value="P-loop containing nucleotide triphosphate hydrolases"/>
    <property type="match status" value="1"/>
</dbReference>
<dbReference type="eggNOG" id="ENOG502R4BG">
    <property type="taxonomic scope" value="Eukaryota"/>
</dbReference>
<dbReference type="SUPFAM" id="SSF52540">
    <property type="entry name" value="P-loop containing nucleoside triphosphate hydrolases"/>
    <property type="match status" value="1"/>
</dbReference>
<reference evidence="7" key="1">
    <citation type="journal article" date="2014" name="Nat. Genet.">
        <title>A reference genome for common bean and genome-wide analysis of dual domestications.</title>
        <authorList>
            <person name="Schmutz J."/>
            <person name="McClean P.E."/>
            <person name="Mamidi S."/>
            <person name="Wu G.A."/>
            <person name="Cannon S.B."/>
            <person name="Grimwood J."/>
            <person name="Jenkins J."/>
            <person name="Shu S."/>
            <person name="Song Q."/>
            <person name="Chavarro C."/>
            <person name="Torres-Torres M."/>
            <person name="Geffroy V."/>
            <person name="Moghaddam S.M."/>
            <person name="Gao D."/>
            <person name="Abernathy B."/>
            <person name="Barry K."/>
            <person name="Blair M."/>
            <person name="Brick M.A."/>
            <person name="Chovatia M."/>
            <person name="Gepts P."/>
            <person name="Goodstein D.M."/>
            <person name="Gonzales M."/>
            <person name="Hellsten U."/>
            <person name="Hyten D.L."/>
            <person name="Jia G."/>
            <person name="Kelly J.D."/>
            <person name="Kudrna D."/>
            <person name="Lee R."/>
            <person name="Richard M.M."/>
            <person name="Miklas P.N."/>
            <person name="Osorno J.M."/>
            <person name="Rodrigues J."/>
            <person name="Thareau V."/>
            <person name="Urrea C.A."/>
            <person name="Wang M."/>
            <person name="Yu Y."/>
            <person name="Zhang M."/>
            <person name="Wing R.A."/>
            <person name="Cregan P.B."/>
            <person name="Rokhsar D.S."/>
            <person name="Jackson S.A."/>
        </authorList>
    </citation>
    <scope>NUCLEOTIDE SEQUENCE [LARGE SCALE GENOMIC DNA]</scope>
    <source>
        <strain evidence="7">cv. G19833</strain>
    </source>
</reference>
<dbReference type="InterPro" id="IPR002182">
    <property type="entry name" value="NB-ARC"/>
</dbReference>
<dbReference type="InterPro" id="IPR036388">
    <property type="entry name" value="WH-like_DNA-bd_sf"/>
</dbReference>
<proteinExistence type="predicted"/>
<dbReference type="InterPro" id="IPR044974">
    <property type="entry name" value="Disease_R_plants"/>
</dbReference>
<dbReference type="InterPro" id="IPR032675">
    <property type="entry name" value="LRR_dom_sf"/>
</dbReference>
<evidence type="ECO:0000256" key="2">
    <source>
        <dbReference type="ARBA" id="ARBA00022737"/>
    </source>
</evidence>
<dbReference type="SMART" id="SM00255">
    <property type="entry name" value="TIR"/>
    <property type="match status" value="1"/>
</dbReference>
<evidence type="ECO:0000256" key="3">
    <source>
        <dbReference type="ARBA" id="ARBA00022821"/>
    </source>
</evidence>
<dbReference type="Pfam" id="PF00931">
    <property type="entry name" value="NB-ARC"/>
    <property type="match status" value="1"/>
</dbReference>
<dbReference type="SUPFAM" id="SSF52058">
    <property type="entry name" value="L domain-like"/>
    <property type="match status" value="1"/>
</dbReference>
<accession>V7ADL1</accession>
<dbReference type="InterPro" id="IPR027417">
    <property type="entry name" value="P-loop_NTPase"/>
</dbReference>
<keyword evidence="1" id="KW-0433">Leucine-rich repeat</keyword>
<dbReference type="InterPro" id="IPR042197">
    <property type="entry name" value="Apaf_helical"/>
</dbReference>
<dbReference type="PROSITE" id="PS50104">
    <property type="entry name" value="TIR"/>
    <property type="match status" value="1"/>
</dbReference>
<dbReference type="InterPro" id="IPR000157">
    <property type="entry name" value="TIR_dom"/>
</dbReference>
<organism evidence="6 7">
    <name type="scientific">Phaseolus vulgaris</name>
    <name type="common">Kidney bean</name>
    <name type="synonym">French bean</name>
    <dbReference type="NCBI Taxonomy" id="3885"/>
    <lineage>
        <taxon>Eukaryota</taxon>
        <taxon>Viridiplantae</taxon>
        <taxon>Streptophyta</taxon>
        <taxon>Embryophyta</taxon>
        <taxon>Tracheophyta</taxon>
        <taxon>Spermatophyta</taxon>
        <taxon>Magnoliopsida</taxon>
        <taxon>eudicotyledons</taxon>
        <taxon>Gunneridae</taxon>
        <taxon>Pentapetalae</taxon>
        <taxon>rosids</taxon>
        <taxon>fabids</taxon>
        <taxon>Fabales</taxon>
        <taxon>Fabaceae</taxon>
        <taxon>Papilionoideae</taxon>
        <taxon>50 kb inversion clade</taxon>
        <taxon>NPAAA clade</taxon>
        <taxon>indigoferoid/millettioid clade</taxon>
        <taxon>Phaseoleae</taxon>
        <taxon>Phaseolus</taxon>
    </lineage>
</organism>
<dbReference type="SUPFAM" id="SSF52200">
    <property type="entry name" value="Toll/Interleukin receptor TIR domain"/>
    <property type="match status" value="1"/>
</dbReference>
<keyword evidence="4" id="KW-0520">NAD</keyword>
<evidence type="ECO:0000313" key="6">
    <source>
        <dbReference type="EMBL" id="ESW03632.1"/>
    </source>
</evidence>
<dbReference type="Gramene" id="ESW03632">
    <property type="protein sequence ID" value="ESW03632"/>
    <property type="gene ID" value="PHAVU_011G030000g"/>
</dbReference>
<dbReference type="Pfam" id="PF01582">
    <property type="entry name" value="TIR"/>
    <property type="match status" value="1"/>
</dbReference>
<dbReference type="PANTHER" id="PTHR11017">
    <property type="entry name" value="LEUCINE-RICH REPEAT-CONTAINING PROTEIN"/>
    <property type="match status" value="1"/>
</dbReference>
<dbReference type="STRING" id="3885.V7ADL1"/>
<dbReference type="OrthoDB" id="1420405at2759"/>
<dbReference type="InterPro" id="IPR058546">
    <property type="entry name" value="RPS4B/Roq1-like_LRR"/>
</dbReference>
<dbReference type="EMBL" id="CM002298">
    <property type="protein sequence ID" value="ESW03632.1"/>
    <property type="molecule type" value="Genomic_DNA"/>
</dbReference>
<dbReference type="Proteomes" id="UP000000226">
    <property type="component" value="Chromosome 11"/>
</dbReference>
<dbReference type="CDD" id="cd00267">
    <property type="entry name" value="ABC_ATPase"/>
    <property type="match status" value="1"/>
</dbReference>
<name>V7ADL1_PHAVU</name>
<dbReference type="SMR" id="V7ADL1"/>
<evidence type="ECO:0000259" key="5">
    <source>
        <dbReference type="PROSITE" id="PS50104"/>
    </source>
</evidence>
<keyword evidence="3" id="KW-0611">Plant defense</keyword>
<dbReference type="GO" id="GO:0007165">
    <property type="term" value="P:signal transduction"/>
    <property type="evidence" value="ECO:0007669"/>
    <property type="project" value="InterPro"/>
</dbReference>
<dbReference type="Gene3D" id="3.80.10.10">
    <property type="entry name" value="Ribonuclease Inhibitor"/>
    <property type="match status" value="2"/>
</dbReference>
<evidence type="ECO:0000256" key="1">
    <source>
        <dbReference type="ARBA" id="ARBA00022614"/>
    </source>
</evidence>